<dbReference type="PANTHER" id="PTHR33985:SF29">
    <property type="entry name" value="FAS1 DOMAIN-CONTAINING PROTEIN"/>
    <property type="match status" value="1"/>
</dbReference>
<dbReference type="EMBL" id="CAWUPB010001111">
    <property type="protein sequence ID" value="CAK7338117.1"/>
    <property type="molecule type" value="Genomic_DNA"/>
</dbReference>
<organism evidence="2 3">
    <name type="scientific">Dovyalis caffra</name>
    <dbReference type="NCBI Taxonomy" id="77055"/>
    <lineage>
        <taxon>Eukaryota</taxon>
        <taxon>Viridiplantae</taxon>
        <taxon>Streptophyta</taxon>
        <taxon>Embryophyta</taxon>
        <taxon>Tracheophyta</taxon>
        <taxon>Spermatophyta</taxon>
        <taxon>Magnoliopsida</taxon>
        <taxon>eudicotyledons</taxon>
        <taxon>Gunneridae</taxon>
        <taxon>Pentapetalae</taxon>
        <taxon>rosids</taxon>
        <taxon>fabids</taxon>
        <taxon>Malpighiales</taxon>
        <taxon>Salicaceae</taxon>
        <taxon>Flacourtieae</taxon>
        <taxon>Dovyalis</taxon>
    </lineage>
</organism>
<keyword evidence="1" id="KW-0732">Signal</keyword>
<evidence type="ECO:0000256" key="1">
    <source>
        <dbReference type="SAM" id="SignalP"/>
    </source>
</evidence>
<gene>
    <name evidence="2" type="ORF">DCAF_LOCUS13159</name>
</gene>
<evidence type="ECO:0000313" key="3">
    <source>
        <dbReference type="Proteomes" id="UP001314170"/>
    </source>
</evidence>
<accession>A0AAV1RRE6</accession>
<protein>
    <submittedName>
        <fullName evidence="2">Uncharacterized protein</fullName>
    </submittedName>
</protein>
<dbReference type="AlphaFoldDB" id="A0AAV1RRE6"/>
<reference evidence="2 3" key="1">
    <citation type="submission" date="2024-01" db="EMBL/GenBank/DDBJ databases">
        <authorList>
            <person name="Waweru B."/>
        </authorList>
    </citation>
    <scope>NUCLEOTIDE SEQUENCE [LARGE SCALE GENOMIC DNA]</scope>
</reference>
<evidence type="ECO:0000313" key="2">
    <source>
        <dbReference type="EMBL" id="CAK7338117.1"/>
    </source>
</evidence>
<dbReference type="InterPro" id="IPR052806">
    <property type="entry name" value="Fasciclin-like_AGP"/>
</dbReference>
<dbReference type="Proteomes" id="UP001314170">
    <property type="component" value="Unassembled WGS sequence"/>
</dbReference>
<feature type="chain" id="PRO_5043807912" evidence="1">
    <location>
        <begin position="26"/>
        <end position="286"/>
    </location>
</feature>
<dbReference type="PANTHER" id="PTHR33985">
    <property type="entry name" value="OS02G0491300 PROTEIN-RELATED"/>
    <property type="match status" value="1"/>
</dbReference>
<feature type="signal peptide" evidence="1">
    <location>
        <begin position="1"/>
        <end position="25"/>
    </location>
</feature>
<sequence>MASFSSTVKFLLFIVFLLVVQVCSAPQLTLKRDDPLRSPPIMAFRSKPSSPRVDIEIGKITKAIWDSGFKVMSLMLERNLKVAISYQEFEAGSNSTITLYNNQAVTIFVPNDDAVRYEHYFPCQNLGYQIAASKVDKKLFSALEKNAVHGLPTFDAELGQSVYAHIASYWRSGENGELIELEEFCINNVKITNWDIYNDGHVIVHGVDGFFNRMAGHNIWLLGMKRGTMNNENNLFEDGEGLNASRTYILSLVDVARAPQSGKAGRQNCNHEVRSAVVLRNPKHEA</sequence>
<keyword evidence="3" id="KW-1185">Reference proteome</keyword>
<comment type="caution">
    <text evidence="2">The sequence shown here is derived from an EMBL/GenBank/DDBJ whole genome shotgun (WGS) entry which is preliminary data.</text>
</comment>
<name>A0AAV1RRE6_9ROSI</name>
<proteinExistence type="predicted"/>